<sequence>MQLAICFCLLLVVWVRGEKELLKRYEYLNLDSILKNPRSLNNYINCVLGRGVCTPQGLDLKDNIPLALRTSCTDCSELQKKFIRKSSKFIITHRPEDWELIVQKYDPKGVYREGFYKFLDSD</sequence>
<dbReference type="SUPFAM" id="SSF100910">
    <property type="entry name" value="Chemosensory protein Csp2"/>
    <property type="match status" value="1"/>
</dbReference>
<accession>A0A0X8DBJ4</accession>
<dbReference type="Pfam" id="PF03392">
    <property type="entry name" value="OS-D"/>
    <property type="match status" value="1"/>
</dbReference>
<reference evidence="1" key="1">
    <citation type="submission" date="2015-08" db="EMBL/GenBank/DDBJ databases">
        <title>Transcriptome-Based Identification and Expression Profiles of Chemosensory Genes in German Cockroach, Blattella germanica.</title>
        <authorList>
            <person name="Niu D.-J."/>
        </authorList>
    </citation>
    <scope>NUCLEOTIDE SEQUENCE</scope>
</reference>
<dbReference type="OrthoDB" id="8183954at2759"/>
<dbReference type="EMBL" id="KT381693">
    <property type="protein sequence ID" value="AMA98184.1"/>
    <property type="molecule type" value="mRNA"/>
</dbReference>
<proteinExistence type="evidence at transcript level"/>
<organism evidence="1">
    <name type="scientific">Blattella germanica</name>
    <name type="common">German cockroach</name>
    <name type="synonym">Blatta germanica</name>
    <dbReference type="NCBI Taxonomy" id="6973"/>
    <lineage>
        <taxon>Eukaryota</taxon>
        <taxon>Metazoa</taxon>
        <taxon>Ecdysozoa</taxon>
        <taxon>Arthropoda</taxon>
        <taxon>Hexapoda</taxon>
        <taxon>Insecta</taxon>
        <taxon>Pterygota</taxon>
        <taxon>Neoptera</taxon>
        <taxon>Polyneoptera</taxon>
        <taxon>Dictyoptera</taxon>
        <taxon>Blattodea</taxon>
        <taxon>Blaberoidea</taxon>
        <taxon>Blattellidae</taxon>
        <taxon>Blattella</taxon>
    </lineage>
</organism>
<dbReference type="Gene3D" id="1.10.2080.10">
    <property type="entry name" value="Insect odorant-binding protein A10/Ejaculatory bulb-specific protein 3"/>
    <property type="match status" value="1"/>
</dbReference>
<dbReference type="InterPro" id="IPR005055">
    <property type="entry name" value="A10/PebIII"/>
</dbReference>
<dbReference type="PANTHER" id="PTHR11257">
    <property type="entry name" value="CHEMOSENSORY PROTEIN-RELATED"/>
    <property type="match status" value="1"/>
</dbReference>
<dbReference type="PANTHER" id="PTHR11257:SF12">
    <property type="entry name" value="EJACULATORY BULB-SPECIFIC PROTEIN 3-RELATED"/>
    <property type="match status" value="1"/>
</dbReference>
<dbReference type="InterPro" id="IPR036682">
    <property type="entry name" value="OS_D_A10/PebIII_sf"/>
</dbReference>
<evidence type="ECO:0000313" key="1">
    <source>
        <dbReference type="EMBL" id="AMA98184.1"/>
    </source>
</evidence>
<dbReference type="AlphaFoldDB" id="A0A0X8DBJ4"/>
<protein>
    <submittedName>
        <fullName evidence="1">Chemosensory protein</fullName>
    </submittedName>
</protein>
<name>A0A0X8DBJ4_BLAGE</name>